<dbReference type="Gramene" id="Potri.008G199400.1.v4.1">
    <property type="protein sequence ID" value="Potri.008G199400.1.v4.1"/>
    <property type="gene ID" value="Potri.008G199400.v4.1"/>
</dbReference>
<dbReference type="InterPro" id="IPR002083">
    <property type="entry name" value="MATH/TRAF_dom"/>
</dbReference>
<dbReference type="PROSITE" id="PS50144">
    <property type="entry name" value="MATH"/>
    <property type="match status" value="2"/>
</dbReference>
<dbReference type="SUPFAM" id="SSF49599">
    <property type="entry name" value="TRAF domain-like"/>
    <property type="match status" value="2"/>
</dbReference>
<dbReference type="InParanoid" id="A0A2K1ZKC8"/>
<name>A0A2K1ZKC8_POPTR</name>
<keyword evidence="3" id="KW-1185">Reference proteome</keyword>
<feature type="domain" description="MATH" evidence="1">
    <location>
        <begin position="36"/>
        <end position="175"/>
    </location>
</feature>
<organism evidence="2 3">
    <name type="scientific">Populus trichocarpa</name>
    <name type="common">Western balsam poplar</name>
    <name type="synonym">Populus balsamifera subsp. trichocarpa</name>
    <dbReference type="NCBI Taxonomy" id="3694"/>
    <lineage>
        <taxon>Eukaryota</taxon>
        <taxon>Viridiplantae</taxon>
        <taxon>Streptophyta</taxon>
        <taxon>Embryophyta</taxon>
        <taxon>Tracheophyta</taxon>
        <taxon>Spermatophyta</taxon>
        <taxon>Magnoliopsida</taxon>
        <taxon>eudicotyledons</taxon>
        <taxon>Gunneridae</taxon>
        <taxon>Pentapetalae</taxon>
        <taxon>rosids</taxon>
        <taxon>fabids</taxon>
        <taxon>Malpighiales</taxon>
        <taxon>Salicaceae</taxon>
        <taxon>Saliceae</taxon>
        <taxon>Populus</taxon>
    </lineage>
</organism>
<evidence type="ECO:0000313" key="3">
    <source>
        <dbReference type="Proteomes" id="UP000006729"/>
    </source>
</evidence>
<dbReference type="SMART" id="SM00061">
    <property type="entry name" value="MATH"/>
    <property type="match status" value="2"/>
</dbReference>
<proteinExistence type="predicted"/>
<dbReference type="KEGG" id="pop:7454235"/>
<protein>
    <recommendedName>
        <fullName evidence="1">MATH domain-containing protein</fullName>
    </recommendedName>
</protein>
<dbReference type="Gene3D" id="2.60.210.10">
    <property type="entry name" value="Apoptosis, Tumor Necrosis Factor Receptor Associated Protein 2, Chain A"/>
    <property type="match status" value="2"/>
</dbReference>
<evidence type="ECO:0000259" key="1">
    <source>
        <dbReference type="PROSITE" id="PS50144"/>
    </source>
</evidence>
<dbReference type="InterPro" id="IPR008974">
    <property type="entry name" value="TRAF-like"/>
</dbReference>
<dbReference type="Pfam" id="PF22486">
    <property type="entry name" value="MATH_2"/>
    <property type="match status" value="3"/>
</dbReference>
<dbReference type="CDD" id="cd00121">
    <property type="entry name" value="MATH"/>
    <property type="match status" value="2"/>
</dbReference>
<accession>A0A2K1ZKC8</accession>
<dbReference type="OrthoDB" id="192247at2759"/>
<dbReference type="PANTHER" id="PTHR46162:SF48">
    <property type="entry name" value="MATH DOMAIN-CONTAINING PROTEIN"/>
    <property type="match status" value="1"/>
</dbReference>
<dbReference type="STRING" id="3694.A0A2K1ZKC8"/>
<dbReference type="OMA" id="FLIHQVT"/>
<reference evidence="2 3" key="1">
    <citation type="journal article" date="2006" name="Science">
        <title>The genome of black cottonwood, Populus trichocarpa (Torr. &amp; Gray).</title>
        <authorList>
            <person name="Tuskan G.A."/>
            <person name="Difazio S."/>
            <person name="Jansson S."/>
            <person name="Bohlmann J."/>
            <person name="Grigoriev I."/>
            <person name="Hellsten U."/>
            <person name="Putnam N."/>
            <person name="Ralph S."/>
            <person name="Rombauts S."/>
            <person name="Salamov A."/>
            <person name="Schein J."/>
            <person name="Sterck L."/>
            <person name="Aerts A."/>
            <person name="Bhalerao R.R."/>
            <person name="Bhalerao R.P."/>
            <person name="Blaudez D."/>
            <person name="Boerjan W."/>
            <person name="Brun A."/>
            <person name="Brunner A."/>
            <person name="Busov V."/>
            <person name="Campbell M."/>
            <person name="Carlson J."/>
            <person name="Chalot M."/>
            <person name="Chapman J."/>
            <person name="Chen G.L."/>
            <person name="Cooper D."/>
            <person name="Coutinho P.M."/>
            <person name="Couturier J."/>
            <person name="Covert S."/>
            <person name="Cronk Q."/>
            <person name="Cunningham R."/>
            <person name="Davis J."/>
            <person name="Degroeve S."/>
            <person name="Dejardin A."/>
            <person name="Depamphilis C."/>
            <person name="Detter J."/>
            <person name="Dirks B."/>
            <person name="Dubchak I."/>
            <person name="Duplessis S."/>
            <person name="Ehlting J."/>
            <person name="Ellis B."/>
            <person name="Gendler K."/>
            <person name="Goodstein D."/>
            <person name="Gribskov M."/>
            <person name="Grimwood J."/>
            <person name="Groover A."/>
            <person name="Gunter L."/>
            <person name="Hamberger B."/>
            <person name="Heinze B."/>
            <person name="Helariutta Y."/>
            <person name="Henrissat B."/>
            <person name="Holligan D."/>
            <person name="Holt R."/>
            <person name="Huang W."/>
            <person name="Islam-Faridi N."/>
            <person name="Jones S."/>
            <person name="Jones-Rhoades M."/>
            <person name="Jorgensen R."/>
            <person name="Joshi C."/>
            <person name="Kangasjarvi J."/>
            <person name="Karlsson J."/>
            <person name="Kelleher C."/>
            <person name="Kirkpatrick R."/>
            <person name="Kirst M."/>
            <person name="Kohler A."/>
            <person name="Kalluri U."/>
            <person name="Larimer F."/>
            <person name="Leebens-Mack J."/>
            <person name="Leple J.C."/>
            <person name="Locascio P."/>
            <person name="Lou Y."/>
            <person name="Lucas S."/>
            <person name="Martin F."/>
            <person name="Montanini B."/>
            <person name="Napoli C."/>
            <person name="Nelson D.R."/>
            <person name="Nelson C."/>
            <person name="Nieminen K."/>
            <person name="Nilsson O."/>
            <person name="Pereda V."/>
            <person name="Peter G."/>
            <person name="Philippe R."/>
            <person name="Pilate G."/>
            <person name="Poliakov A."/>
            <person name="Razumovskaya J."/>
            <person name="Richardson P."/>
            <person name="Rinaldi C."/>
            <person name="Ritland K."/>
            <person name="Rouze P."/>
            <person name="Ryaboy D."/>
            <person name="Schmutz J."/>
            <person name="Schrader J."/>
            <person name="Segerman B."/>
            <person name="Shin H."/>
            <person name="Siddiqui A."/>
            <person name="Sterky F."/>
            <person name="Terry A."/>
            <person name="Tsai C.J."/>
            <person name="Uberbacher E."/>
            <person name="Unneberg P."/>
            <person name="Vahala J."/>
            <person name="Wall K."/>
            <person name="Wessler S."/>
            <person name="Yang G."/>
            <person name="Yin T."/>
            <person name="Douglas C."/>
            <person name="Marra M."/>
            <person name="Sandberg G."/>
            <person name="Van de Peer Y."/>
            <person name="Rokhsar D."/>
        </authorList>
    </citation>
    <scope>NUCLEOTIDE SEQUENCE [LARGE SCALE GENOMIC DNA]</scope>
    <source>
        <strain evidence="3">cv. Nisqually</strain>
    </source>
</reference>
<gene>
    <name evidence="2" type="ORF">POPTR_008G199400</name>
</gene>
<evidence type="ECO:0000313" key="2">
    <source>
        <dbReference type="EMBL" id="PNT25731.2"/>
    </source>
</evidence>
<dbReference type="PANTHER" id="PTHR46162">
    <property type="entry name" value="TRAF-LIKE FAMILY PROTEIN"/>
    <property type="match status" value="1"/>
</dbReference>
<dbReference type="Proteomes" id="UP000006729">
    <property type="component" value="Chromosome 8"/>
</dbReference>
<dbReference type="AlphaFoldDB" id="A0A2K1ZKC8"/>
<dbReference type="EMBL" id="CM009297">
    <property type="protein sequence ID" value="PNT25731.2"/>
    <property type="molecule type" value="Genomic_DNA"/>
</dbReference>
<feature type="domain" description="MATH" evidence="1">
    <location>
        <begin position="195"/>
        <end position="345"/>
    </location>
</feature>
<sequence length="355" mass="40859">MEERSYHPQLPVPALVPDATFQSATEVIRSKRSIPPADYTLKIDSFSLLSQIFSKPDAQSYQSDSFEAGGYEWRLSLYPSGDSIRNGNGYISFYIILADPNTMPAGFEINVSFKLFVYDHFQDEYLTIQDINGRVRRFNKVKIEHGFTKFISLGTFKEPSNGYLLNDSCVFGAEIFVIRNTNKGDRLLLVQEPAHRFHTWKIHNFSKLDKKIFSHQFSAGGRKWQIGLYPRGNQSLDGEQNLSLYIFLTDCFVFPKYFMLSPSYILTLMGRYGLKVHPKERKIYAECKIRLLDQKRGQHMEREVCYWFSTFSSVCGYGNFVDLKTLENQESGFLVDDSLIVQVTFDVVLADTDSV</sequence>